<accession>A0AAD5QTS6</accession>
<dbReference type="Proteomes" id="UP001196413">
    <property type="component" value="Unassembled WGS sequence"/>
</dbReference>
<sequence length="56" mass="6226">MKEELDKMKAVRVALGPFQKDTGQQAFSKPLPHPSIQQHSSSLYYAAKKSADTSFT</sequence>
<reference evidence="2" key="1">
    <citation type="submission" date="2021-06" db="EMBL/GenBank/DDBJ databases">
        <title>Parelaphostrongylus tenuis whole genome reference sequence.</title>
        <authorList>
            <person name="Garwood T.J."/>
            <person name="Larsen P.A."/>
            <person name="Fountain-Jones N.M."/>
            <person name="Garbe J.R."/>
            <person name="Macchietto M.G."/>
            <person name="Kania S.A."/>
            <person name="Gerhold R.W."/>
            <person name="Richards J.E."/>
            <person name="Wolf T.M."/>
        </authorList>
    </citation>
    <scope>NUCLEOTIDE SEQUENCE</scope>
    <source>
        <strain evidence="2">MNPRO001-30</strain>
        <tissue evidence="2">Meninges</tissue>
    </source>
</reference>
<gene>
    <name evidence="2" type="ORF">KIN20_024649</name>
</gene>
<evidence type="ECO:0000313" key="3">
    <source>
        <dbReference type="Proteomes" id="UP001196413"/>
    </source>
</evidence>
<dbReference type="EMBL" id="JAHQIW010004999">
    <property type="protein sequence ID" value="KAJ1364528.1"/>
    <property type="molecule type" value="Genomic_DNA"/>
</dbReference>
<proteinExistence type="predicted"/>
<evidence type="ECO:0000256" key="1">
    <source>
        <dbReference type="SAM" id="MobiDB-lite"/>
    </source>
</evidence>
<dbReference type="AlphaFoldDB" id="A0AAD5QTS6"/>
<name>A0AAD5QTS6_PARTN</name>
<keyword evidence="3" id="KW-1185">Reference proteome</keyword>
<feature type="region of interest" description="Disordered" evidence="1">
    <location>
        <begin position="21"/>
        <end position="42"/>
    </location>
</feature>
<organism evidence="2 3">
    <name type="scientific">Parelaphostrongylus tenuis</name>
    <name type="common">Meningeal worm</name>
    <dbReference type="NCBI Taxonomy" id="148309"/>
    <lineage>
        <taxon>Eukaryota</taxon>
        <taxon>Metazoa</taxon>
        <taxon>Ecdysozoa</taxon>
        <taxon>Nematoda</taxon>
        <taxon>Chromadorea</taxon>
        <taxon>Rhabditida</taxon>
        <taxon>Rhabditina</taxon>
        <taxon>Rhabditomorpha</taxon>
        <taxon>Strongyloidea</taxon>
        <taxon>Metastrongylidae</taxon>
        <taxon>Parelaphostrongylus</taxon>
    </lineage>
</organism>
<protein>
    <submittedName>
        <fullName evidence="2">Uncharacterized protein</fullName>
    </submittedName>
</protein>
<comment type="caution">
    <text evidence="2">The sequence shown here is derived from an EMBL/GenBank/DDBJ whole genome shotgun (WGS) entry which is preliminary data.</text>
</comment>
<evidence type="ECO:0000313" key="2">
    <source>
        <dbReference type="EMBL" id="KAJ1364528.1"/>
    </source>
</evidence>